<evidence type="ECO:0000313" key="2">
    <source>
        <dbReference type="EMBL" id="VFU49046.1"/>
    </source>
</evidence>
<reference evidence="2" key="1">
    <citation type="submission" date="2019-03" db="EMBL/GenBank/DDBJ databases">
        <authorList>
            <person name="Mank J."/>
            <person name="Almeida P."/>
        </authorList>
    </citation>
    <scope>NUCLEOTIDE SEQUENCE</scope>
    <source>
        <strain evidence="2">78183</strain>
    </source>
</reference>
<accession>A0A6N2MHA1</accession>
<organism evidence="2">
    <name type="scientific">Salix viminalis</name>
    <name type="common">Common osier</name>
    <name type="synonym">Basket willow</name>
    <dbReference type="NCBI Taxonomy" id="40686"/>
    <lineage>
        <taxon>Eukaryota</taxon>
        <taxon>Viridiplantae</taxon>
        <taxon>Streptophyta</taxon>
        <taxon>Embryophyta</taxon>
        <taxon>Tracheophyta</taxon>
        <taxon>Spermatophyta</taxon>
        <taxon>Magnoliopsida</taxon>
        <taxon>eudicotyledons</taxon>
        <taxon>Gunneridae</taxon>
        <taxon>Pentapetalae</taxon>
        <taxon>rosids</taxon>
        <taxon>fabids</taxon>
        <taxon>Malpighiales</taxon>
        <taxon>Salicaceae</taxon>
        <taxon>Saliceae</taxon>
        <taxon>Salix</taxon>
    </lineage>
</organism>
<feature type="region of interest" description="Disordered" evidence="1">
    <location>
        <begin position="17"/>
        <end position="43"/>
    </location>
</feature>
<sequence length="86" mass="9721">MGLLLVENIRKKNNLTIEREGAKKQRRRGNKLSRRRRREKTTKAGAINYLTGEGEIRSRCNFVIISDNGIPLAVVIMNLNKGAVDS</sequence>
<dbReference type="AlphaFoldDB" id="A0A6N2MHA1"/>
<feature type="compositionally biased region" description="Basic residues" evidence="1">
    <location>
        <begin position="24"/>
        <end position="40"/>
    </location>
</feature>
<name>A0A6N2MHA1_SALVM</name>
<proteinExistence type="predicted"/>
<evidence type="ECO:0000256" key="1">
    <source>
        <dbReference type="SAM" id="MobiDB-lite"/>
    </source>
</evidence>
<protein>
    <submittedName>
        <fullName evidence="2">Uncharacterized protein</fullName>
    </submittedName>
</protein>
<dbReference type="EMBL" id="CAADRP010001707">
    <property type="protein sequence ID" value="VFU49046.1"/>
    <property type="molecule type" value="Genomic_DNA"/>
</dbReference>
<gene>
    <name evidence="2" type="ORF">SVIM_LOCUS323002</name>
</gene>